<organism evidence="4 5">
    <name type="scientific">Penaeus vannamei</name>
    <name type="common">Whiteleg shrimp</name>
    <name type="synonym">Litopenaeus vannamei</name>
    <dbReference type="NCBI Taxonomy" id="6689"/>
    <lineage>
        <taxon>Eukaryota</taxon>
        <taxon>Metazoa</taxon>
        <taxon>Ecdysozoa</taxon>
        <taxon>Arthropoda</taxon>
        <taxon>Crustacea</taxon>
        <taxon>Multicrustacea</taxon>
        <taxon>Malacostraca</taxon>
        <taxon>Eumalacostraca</taxon>
        <taxon>Eucarida</taxon>
        <taxon>Decapoda</taxon>
        <taxon>Dendrobranchiata</taxon>
        <taxon>Penaeoidea</taxon>
        <taxon>Penaeidae</taxon>
        <taxon>Penaeus</taxon>
    </lineage>
</organism>
<dbReference type="OrthoDB" id="6378838at2759"/>
<evidence type="ECO:0000256" key="1">
    <source>
        <dbReference type="SAM" id="Coils"/>
    </source>
</evidence>
<keyword evidence="1" id="KW-0175">Coiled coil</keyword>
<evidence type="ECO:0000313" key="5">
    <source>
        <dbReference type="Proteomes" id="UP000283509"/>
    </source>
</evidence>
<protein>
    <submittedName>
        <fullName evidence="4">Uncharacterized protein</fullName>
    </submittedName>
</protein>
<evidence type="ECO:0000256" key="3">
    <source>
        <dbReference type="SAM" id="Phobius"/>
    </source>
</evidence>
<evidence type="ECO:0000313" key="4">
    <source>
        <dbReference type="EMBL" id="ROT62681.1"/>
    </source>
</evidence>
<reference evidence="4 5" key="1">
    <citation type="submission" date="2018-04" db="EMBL/GenBank/DDBJ databases">
        <authorList>
            <person name="Zhang X."/>
            <person name="Yuan J."/>
            <person name="Li F."/>
            <person name="Xiang J."/>
        </authorList>
    </citation>
    <scope>NUCLEOTIDE SEQUENCE [LARGE SCALE GENOMIC DNA]</scope>
    <source>
        <tissue evidence="4">Muscle</tissue>
    </source>
</reference>
<dbReference type="EMBL" id="QCYY01003564">
    <property type="protein sequence ID" value="ROT62681.1"/>
    <property type="molecule type" value="Genomic_DNA"/>
</dbReference>
<feature type="region of interest" description="Disordered" evidence="2">
    <location>
        <begin position="26"/>
        <end position="56"/>
    </location>
</feature>
<keyword evidence="3" id="KW-1133">Transmembrane helix</keyword>
<dbReference type="Proteomes" id="UP000283509">
    <property type="component" value="Unassembled WGS sequence"/>
</dbReference>
<keyword evidence="3" id="KW-0812">Transmembrane</keyword>
<feature type="transmembrane region" description="Helical" evidence="3">
    <location>
        <begin position="64"/>
        <end position="84"/>
    </location>
</feature>
<feature type="coiled-coil region" evidence="1">
    <location>
        <begin position="337"/>
        <end position="392"/>
    </location>
</feature>
<proteinExistence type="predicted"/>
<accession>A0A3R7LYW4</accession>
<reference evidence="4 5" key="2">
    <citation type="submission" date="2019-01" db="EMBL/GenBank/DDBJ databases">
        <title>The decoding of complex shrimp genome reveals the adaptation for benthos swimmer, frequently molting mechanism and breeding impact on genome.</title>
        <authorList>
            <person name="Sun Y."/>
            <person name="Gao Y."/>
            <person name="Yu Y."/>
        </authorList>
    </citation>
    <scope>NUCLEOTIDE SEQUENCE [LARGE SCALE GENOMIC DNA]</scope>
    <source>
        <tissue evidence="4">Muscle</tissue>
    </source>
</reference>
<dbReference type="AlphaFoldDB" id="A0A3R7LYW4"/>
<name>A0A3R7LYW4_PENVA</name>
<keyword evidence="3" id="KW-0472">Membrane</keyword>
<feature type="compositionally biased region" description="Low complexity" evidence="2">
    <location>
        <begin position="31"/>
        <end position="45"/>
    </location>
</feature>
<sequence length="427" mass="46626">MGEADVESLASTDISVLDEEKEKIADEETDLSLASSPSLPDDLPAIKPDTQYRHTPDRDLNSRLNIVVALTLACVLGLGLGHFLGLVDLSVESIDKGWSSRSMWQDTLNSAQVRKLRELQDDLVSCMNSPLQPPPAPAPGFSFDTPQPPLMDTYPPEADLHESAYPGVDAPFVPVLPESEENLLIVESFVESLVTPLEDAGVVLSATRRKADMAALNQGPAEGFGVATDPTFATPDLMREEDFEASLSRSVAEDRNIFKEDKEIIGSVQDEDAEADEVKDACSQESCDPLIREEGVQGTTESPVLPPLDQSGQDDIVEDACDEDLAAAVEIENLQLIEKMNQENGNLELEVSRLQQENVTPFKITGKDGKHARDLRERINRLIVENEELRMAIGKLQFSSLPDGDTGAFNTALDKNYNLRVAVGKLT</sequence>
<evidence type="ECO:0000256" key="2">
    <source>
        <dbReference type="SAM" id="MobiDB-lite"/>
    </source>
</evidence>
<gene>
    <name evidence="4" type="ORF">C7M84_019448</name>
</gene>
<keyword evidence="5" id="KW-1185">Reference proteome</keyword>
<comment type="caution">
    <text evidence="4">The sequence shown here is derived from an EMBL/GenBank/DDBJ whole genome shotgun (WGS) entry which is preliminary data.</text>
</comment>